<evidence type="ECO:0000313" key="2">
    <source>
        <dbReference type="Proteomes" id="UP001165289"/>
    </source>
</evidence>
<evidence type="ECO:0000313" key="1">
    <source>
        <dbReference type="EMBL" id="KAI6651553.1"/>
    </source>
</evidence>
<sequence length="266" mass="30022">MISTVMRSVSRTSYRYLSSTPVYSPLRSHSQADIHQEEQTSPFYFGKTKHILGYTGLIPSFVPQLPPEAFHECLAVVKAGFEDRSLSPGHMINLVNACNSVVEIETFLDFVRKYHNTVFPQIPGLPLALIRTLIRLNSSELALDIFQHPEFALFPSSYPISILMDSLLKEQEFELALDAYELLEQVFSPITGQAIAIGAFAHVCEGSTALMMEARELLAKLKLSEWRFTHEAVKIAFIILNRQNRVSEANRLIEEFGDIKENCANL</sequence>
<name>A0AAV7JRD7_9METZ</name>
<dbReference type="AlphaFoldDB" id="A0AAV7JRD7"/>
<dbReference type="Proteomes" id="UP001165289">
    <property type="component" value="Unassembled WGS sequence"/>
</dbReference>
<protein>
    <submittedName>
        <fullName evidence="1">Uncharacterized protein</fullName>
    </submittedName>
</protein>
<dbReference type="EMBL" id="JAKMXF010000303">
    <property type="protein sequence ID" value="KAI6651553.1"/>
    <property type="molecule type" value="Genomic_DNA"/>
</dbReference>
<keyword evidence="2" id="KW-1185">Reference proteome</keyword>
<proteinExistence type="predicted"/>
<organism evidence="1 2">
    <name type="scientific">Oopsacas minuta</name>
    <dbReference type="NCBI Taxonomy" id="111878"/>
    <lineage>
        <taxon>Eukaryota</taxon>
        <taxon>Metazoa</taxon>
        <taxon>Porifera</taxon>
        <taxon>Hexactinellida</taxon>
        <taxon>Hexasterophora</taxon>
        <taxon>Lyssacinosida</taxon>
        <taxon>Leucopsacidae</taxon>
        <taxon>Oopsacas</taxon>
    </lineage>
</organism>
<comment type="caution">
    <text evidence="1">The sequence shown here is derived from an EMBL/GenBank/DDBJ whole genome shotgun (WGS) entry which is preliminary data.</text>
</comment>
<reference evidence="1 2" key="1">
    <citation type="journal article" date="2023" name="BMC Biol.">
        <title>The compact genome of the sponge Oopsacas minuta (Hexactinellida) is lacking key metazoan core genes.</title>
        <authorList>
            <person name="Santini S."/>
            <person name="Schenkelaars Q."/>
            <person name="Jourda C."/>
            <person name="Duchesne M."/>
            <person name="Belahbib H."/>
            <person name="Rocher C."/>
            <person name="Selva M."/>
            <person name="Riesgo A."/>
            <person name="Vervoort M."/>
            <person name="Leys S.P."/>
            <person name="Kodjabachian L."/>
            <person name="Le Bivic A."/>
            <person name="Borchiellini C."/>
            <person name="Claverie J.M."/>
            <person name="Renard E."/>
        </authorList>
    </citation>
    <scope>NUCLEOTIDE SEQUENCE [LARGE SCALE GENOMIC DNA]</scope>
    <source>
        <strain evidence="1">SPO-2</strain>
    </source>
</reference>
<accession>A0AAV7JRD7</accession>
<gene>
    <name evidence="1" type="ORF">LOD99_5161</name>
</gene>